<name>A0A9D1EJA8_9FIRM</name>
<dbReference type="InterPro" id="IPR036390">
    <property type="entry name" value="WH_DNA-bd_sf"/>
</dbReference>
<reference evidence="2" key="1">
    <citation type="submission" date="2020-10" db="EMBL/GenBank/DDBJ databases">
        <authorList>
            <person name="Gilroy R."/>
        </authorList>
    </citation>
    <scope>NUCLEOTIDE SEQUENCE</scope>
    <source>
        <strain evidence="2">ChiSxjej1B13-7041</strain>
    </source>
</reference>
<dbReference type="PANTHER" id="PTHR33164">
    <property type="entry name" value="TRANSCRIPTIONAL REGULATOR, MARR FAMILY"/>
    <property type="match status" value="1"/>
</dbReference>
<organism evidence="2 3">
    <name type="scientific">Candidatus Egerieimonas intestinavium</name>
    <dbReference type="NCBI Taxonomy" id="2840777"/>
    <lineage>
        <taxon>Bacteria</taxon>
        <taxon>Bacillati</taxon>
        <taxon>Bacillota</taxon>
        <taxon>Clostridia</taxon>
        <taxon>Lachnospirales</taxon>
        <taxon>Lachnospiraceae</taxon>
        <taxon>Lachnospiraceae incertae sedis</taxon>
        <taxon>Candidatus Egerieimonas</taxon>
    </lineage>
</organism>
<gene>
    <name evidence="2" type="ORF">IAB98_04570</name>
</gene>
<dbReference type="PANTHER" id="PTHR33164:SF43">
    <property type="entry name" value="HTH-TYPE TRANSCRIPTIONAL REPRESSOR YETL"/>
    <property type="match status" value="1"/>
</dbReference>
<protein>
    <submittedName>
        <fullName evidence="2">MarR family transcriptional regulator</fullName>
    </submittedName>
</protein>
<dbReference type="Pfam" id="PF12802">
    <property type="entry name" value="MarR_2"/>
    <property type="match status" value="1"/>
</dbReference>
<dbReference type="AlphaFoldDB" id="A0A9D1EJA8"/>
<feature type="domain" description="HTH marR-type" evidence="1">
    <location>
        <begin position="1"/>
        <end position="137"/>
    </location>
</feature>
<dbReference type="GO" id="GO:0003700">
    <property type="term" value="F:DNA-binding transcription factor activity"/>
    <property type="evidence" value="ECO:0007669"/>
    <property type="project" value="InterPro"/>
</dbReference>
<dbReference type="Gene3D" id="1.10.10.10">
    <property type="entry name" value="Winged helix-like DNA-binding domain superfamily/Winged helix DNA-binding domain"/>
    <property type="match status" value="1"/>
</dbReference>
<comment type="caution">
    <text evidence="2">The sequence shown here is derived from an EMBL/GenBank/DDBJ whole genome shotgun (WGS) entry which is preliminary data.</text>
</comment>
<evidence type="ECO:0000313" key="2">
    <source>
        <dbReference type="EMBL" id="HIR92677.1"/>
    </source>
</evidence>
<dbReference type="PROSITE" id="PS50995">
    <property type="entry name" value="HTH_MARR_2"/>
    <property type="match status" value="1"/>
</dbReference>
<accession>A0A9D1EJA8</accession>
<reference evidence="2" key="2">
    <citation type="journal article" date="2021" name="PeerJ">
        <title>Extensive microbial diversity within the chicken gut microbiome revealed by metagenomics and culture.</title>
        <authorList>
            <person name="Gilroy R."/>
            <person name="Ravi A."/>
            <person name="Getino M."/>
            <person name="Pursley I."/>
            <person name="Horton D.L."/>
            <person name="Alikhan N.F."/>
            <person name="Baker D."/>
            <person name="Gharbi K."/>
            <person name="Hall N."/>
            <person name="Watson M."/>
            <person name="Adriaenssens E.M."/>
            <person name="Foster-Nyarko E."/>
            <person name="Jarju S."/>
            <person name="Secka A."/>
            <person name="Antonio M."/>
            <person name="Oren A."/>
            <person name="Chaudhuri R.R."/>
            <person name="La Ragione R."/>
            <person name="Hildebrand F."/>
            <person name="Pallen M.J."/>
        </authorList>
    </citation>
    <scope>NUCLEOTIDE SEQUENCE</scope>
    <source>
        <strain evidence="2">ChiSxjej1B13-7041</strain>
    </source>
</reference>
<dbReference type="EMBL" id="DVHU01000040">
    <property type="protein sequence ID" value="HIR92677.1"/>
    <property type="molecule type" value="Genomic_DNA"/>
</dbReference>
<dbReference type="SMART" id="SM00347">
    <property type="entry name" value="HTH_MARR"/>
    <property type="match status" value="1"/>
</dbReference>
<dbReference type="InterPro" id="IPR000835">
    <property type="entry name" value="HTH_MarR-typ"/>
</dbReference>
<dbReference type="PRINTS" id="PR00598">
    <property type="entry name" value="HTHMARR"/>
</dbReference>
<dbReference type="InterPro" id="IPR039422">
    <property type="entry name" value="MarR/SlyA-like"/>
</dbReference>
<dbReference type="GO" id="GO:0006950">
    <property type="term" value="P:response to stress"/>
    <property type="evidence" value="ECO:0007669"/>
    <property type="project" value="TreeGrafter"/>
</dbReference>
<dbReference type="Proteomes" id="UP000886841">
    <property type="component" value="Unassembled WGS sequence"/>
</dbReference>
<evidence type="ECO:0000259" key="1">
    <source>
        <dbReference type="PROSITE" id="PS50995"/>
    </source>
</evidence>
<proteinExistence type="predicted"/>
<sequence>MMKELNRPKNLKRFYLAWQRLNHVYEEYAKEHDLTYISMFVLQLIDDGTTQKEICDTLYFPKQTVNKVILSFEKKGYVTLVENPDDRRARSIMLTEKGRVFQRQVISHIEKAELETFASLTEPEQQIMTDLWEKYTATCISRIKGI</sequence>
<evidence type="ECO:0000313" key="3">
    <source>
        <dbReference type="Proteomes" id="UP000886841"/>
    </source>
</evidence>
<dbReference type="InterPro" id="IPR036388">
    <property type="entry name" value="WH-like_DNA-bd_sf"/>
</dbReference>
<dbReference type="SUPFAM" id="SSF46785">
    <property type="entry name" value="Winged helix' DNA-binding domain"/>
    <property type="match status" value="1"/>
</dbReference>